<dbReference type="EMBL" id="JAZHXI010000016">
    <property type="protein sequence ID" value="KAL2062936.1"/>
    <property type="molecule type" value="Genomic_DNA"/>
</dbReference>
<evidence type="ECO:0000313" key="3">
    <source>
        <dbReference type="Proteomes" id="UP001595075"/>
    </source>
</evidence>
<sequence length="98" mass="11168">MPKEILEVYKRLQQGNLSVPRIARSKPLDSIAISFRWLTLMLEWECYATNVRYARKDTVRSNTMMKQRAPPAERHALNATKQPGKSSGAAAATFLYRA</sequence>
<gene>
    <name evidence="2" type="ORF">VTL71DRAFT_6008</name>
</gene>
<protein>
    <submittedName>
        <fullName evidence="2">Uncharacterized protein</fullName>
    </submittedName>
</protein>
<accession>A0ABR4BZ44</accession>
<reference evidence="2 3" key="1">
    <citation type="journal article" date="2024" name="Commun. Biol.">
        <title>Comparative genomic analysis of thermophilic fungi reveals convergent evolutionary adaptations and gene losses.</title>
        <authorList>
            <person name="Steindorff A.S."/>
            <person name="Aguilar-Pontes M.V."/>
            <person name="Robinson A.J."/>
            <person name="Andreopoulos B."/>
            <person name="LaButti K."/>
            <person name="Kuo A."/>
            <person name="Mondo S."/>
            <person name="Riley R."/>
            <person name="Otillar R."/>
            <person name="Haridas S."/>
            <person name="Lipzen A."/>
            <person name="Grimwood J."/>
            <person name="Schmutz J."/>
            <person name="Clum A."/>
            <person name="Reid I.D."/>
            <person name="Moisan M.C."/>
            <person name="Butler G."/>
            <person name="Nguyen T.T.M."/>
            <person name="Dewar K."/>
            <person name="Conant G."/>
            <person name="Drula E."/>
            <person name="Henrissat B."/>
            <person name="Hansel C."/>
            <person name="Singer S."/>
            <person name="Hutchinson M.I."/>
            <person name="de Vries R.P."/>
            <person name="Natvig D.O."/>
            <person name="Powell A.J."/>
            <person name="Tsang A."/>
            <person name="Grigoriev I.V."/>
        </authorList>
    </citation>
    <scope>NUCLEOTIDE SEQUENCE [LARGE SCALE GENOMIC DNA]</scope>
    <source>
        <strain evidence="2 3">CBS 494.80</strain>
    </source>
</reference>
<feature type="region of interest" description="Disordered" evidence="1">
    <location>
        <begin position="62"/>
        <end position="89"/>
    </location>
</feature>
<evidence type="ECO:0000313" key="2">
    <source>
        <dbReference type="EMBL" id="KAL2062936.1"/>
    </source>
</evidence>
<comment type="caution">
    <text evidence="2">The sequence shown here is derived from an EMBL/GenBank/DDBJ whole genome shotgun (WGS) entry which is preliminary data.</text>
</comment>
<name>A0ABR4BZ44_9HELO</name>
<evidence type="ECO:0000256" key="1">
    <source>
        <dbReference type="SAM" id="MobiDB-lite"/>
    </source>
</evidence>
<proteinExistence type="predicted"/>
<keyword evidence="3" id="KW-1185">Reference proteome</keyword>
<organism evidence="2 3">
    <name type="scientific">Oculimacula yallundae</name>
    <dbReference type="NCBI Taxonomy" id="86028"/>
    <lineage>
        <taxon>Eukaryota</taxon>
        <taxon>Fungi</taxon>
        <taxon>Dikarya</taxon>
        <taxon>Ascomycota</taxon>
        <taxon>Pezizomycotina</taxon>
        <taxon>Leotiomycetes</taxon>
        <taxon>Helotiales</taxon>
        <taxon>Ploettnerulaceae</taxon>
        <taxon>Oculimacula</taxon>
    </lineage>
</organism>
<dbReference type="Proteomes" id="UP001595075">
    <property type="component" value="Unassembled WGS sequence"/>
</dbReference>